<keyword evidence="4" id="KW-1185">Reference proteome</keyword>
<proteinExistence type="predicted"/>
<dbReference type="Proteomes" id="UP000014760">
    <property type="component" value="Unassembled WGS sequence"/>
</dbReference>
<protein>
    <submittedName>
        <fullName evidence="2 3">Uncharacterized protein</fullName>
    </submittedName>
</protein>
<sequence length="159" mass="18013">MLTAEEMMDFWMEWTAFPAIDLDQVAIGNEHKNVEVTDSSSAPLNTKVTCHHLRELQCTILLLLLACIIIITLAFLRCISISLRTRTKSGETQTGTELMEDLPEIYDICTEPECPGSQAEMNKVLHLKSEVCKCCRKRHLKRFLKELTKAKTNGGTYAH</sequence>
<evidence type="ECO:0000256" key="1">
    <source>
        <dbReference type="SAM" id="Phobius"/>
    </source>
</evidence>
<reference evidence="3" key="3">
    <citation type="submission" date="2015-06" db="UniProtKB">
        <authorList>
            <consortium name="EnsemblMetazoa"/>
        </authorList>
    </citation>
    <scope>IDENTIFICATION</scope>
</reference>
<evidence type="ECO:0000313" key="2">
    <source>
        <dbReference type="EMBL" id="ELT98487.1"/>
    </source>
</evidence>
<accession>R7TXY3</accession>
<name>R7TXY3_CAPTE</name>
<reference evidence="4" key="1">
    <citation type="submission" date="2012-12" db="EMBL/GenBank/DDBJ databases">
        <authorList>
            <person name="Hellsten U."/>
            <person name="Grimwood J."/>
            <person name="Chapman J.A."/>
            <person name="Shapiro H."/>
            <person name="Aerts A."/>
            <person name="Otillar R.P."/>
            <person name="Terry A.Y."/>
            <person name="Boore J.L."/>
            <person name="Simakov O."/>
            <person name="Marletaz F."/>
            <person name="Cho S.-J."/>
            <person name="Edsinger-Gonzales E."/>
            <person name="Havlak P."/>
            <person name="Kuo D.-H."/>
            <person name="Larsson T."/>
            <person name="Lv J."/>
            <person name="Arendt D."/>
            <person name="Savage R."/>
            <person name="Osoegawa K."/>
            <person name="de Jong P."/>
            <person name="Lindberg D.R."/>
            <person name="Seaver E.C."/>
            <person name="Weisblat D.A."/>
            <person name="Putnam N.H."/>
            <person name="Grigoriev I.V."/>
            <person name="Rokhsar D.S."/>
        </authorList>
    </citation>
    <scope>NUCLEOTIDE SEQUENCE</scope>
    <source>
        <strain evidence="4">I ESC-2004</strain>
    </source>
</reference>
<keyword evidence="1" id="KW-1133">Transmembrane helix</keyword>
<reference evidence="2 4" key="2">
    <citation type="journal article" date="2013" name="Nature">
        <title>Insights into bilaterian evolution from three spiralian genomes.</title>
        <authorList>
            <person name="Simakov O."/>
            <person name="Marletaz F."/>
            <person name="Cho S.J."/>
            <person name="Edsinger-Gonzales E."/>
            <person name="Havlak P."/>
            <person name="Hellsten U."/>
            <person name="Kuo D.H."/>
            <person name="Larsson T."/>
            <person name="Lv J."/>
            <person name="Arendt D."/>
            <person name="Savage R."/>
            <person name="Osoegawa K."/>
            <person name="de Jong P."/>
            <person name="Grimwood J."/>
            <person name="Chapman J.A."/>
            <person name="Shapiro H."/>
            <person name="Aerts A."/>
            <person name="Otillar R.P."/>
            <person name="Terry A.Y."/>
            <person name="Boore J.L."/>
            <person name="Grigoriev I.V."/>
            <person name="Lindberg D.R."/>
            <person name="Seaver E.C."/>
            <person name="Weisblat D.A."/>
            <person name="Putnam N.H."/>
            <person name="Rokhsar D.S."/>
        </authorList>
    </citation>
    <scope>NUCLEOTIDE SEQUENCE</scope>
    <source>
        <strain evidence="2 4">I ESC-2004</strain>
    </source>
</reference>
<keyword evidence="1" id="KW-0472">Membrane</keyword>
<dbReference type="EnsemblMetazoa" id="CapteT205605">
    <property type="protein sequence ID" value="CapteP205605"/>
    <property type="gene ID" value="CapteG205605"/>
</dbReference>
<evidence type="ECO:0000313" key="3">
    <source>
        <dbReference type="EnsemblMetazoa" id="CapteP205605"/>
    </source>
</evidence>
<dbReference type="EMBL" id="AMQN01002065">
    <property type="status" value="NOT_ANNOTATED_CDS"/>
    <property type="molecule type" value="Genomic_DNA"/>
</dbReference>
<keyword evidence="1" id="KW-0812">Transmembrane</keyword>
<evidence type="ECO:0000313" key="4">
    <source>
        <dbReference type="Proteomes" id="UP000014760"/>
    </source>
</evidence>
<feature type="transmembrane region" description="Helical" evidence="1">
    <location>
        <begin position="60"/>
        <end position="79"/>
    </location>
</feature>
<dbReference type="HOGENOM" id="CLU_1662472_0_0_1"/>
<gene>
    <name evidence="2" type="ORF">CAPTEDRAFT_205605</name>
</gene>
<dbReference type="EMBL" id="KB307920">
    <property type="protein sequence ID" value="ELT98487.1"/>
    <property type="molecule type" value="Genomic_DNA"/>
</dbReference>
<organism evidence="2">
    <name type="scientific">Capitella teleta</name>
    <name type="common">Polychaete worm</name>
    <dbReference type="NCBI Taxonomy" id="283909"/>
    <lineage>
        <taxon>Eukaryota</taxon>
        <taxon>Metazoa</taxon>
        <taxon>Spiralia</taxon>
        <taxon>Lophotrochozoa</taxon>
        <taxon>Annelida</taxon>
        <taxon>Polychaeta</taxon>
        <taxon>Sedentaria</taxon>
        <taxon>Scolecida</taxon>
        <taxon>Capitellidae</taxon>
        <taxon>Capitella</taxon>
    </lineage>
</organism>
<dbReference type="AlphaFoldDB" id="R7TXY3"/>